<evidence type="ECO:0000313" key="1">
    <source>
        <dbReference type="EMBL" id="GAH35991.1"/>
    </source>
</evidence>
<protein>
    <submittedName>
        <fullName evidence="1">Uncharacterized protein</fullName>
    </submittedName>
</protein>
<dbReference type="EMBL" id="BARU01008042">
    <property type="protein sequence ID" value="GAH35991.1"/>
    <property type="molecule type" value="Genomic_DNA"/>
</dbReference>
<accession>X1ERK1</accession>
<organism evidence="1">
    <name type="scientific">marine sediment metagenome</name>
    <dbReference type="NCBI Taxonomy" id="412755"/>
    <lineage>
        <taxon>unclassified sequences</taxon>
        <taxon>metagenomes</taxon>
        <taxon>ecological metagenomes</taxon>
    </lineage>
</organism>
<feature type="non-terminal residue" evidence="1">
    <location>
        <position position="1"/>
    </location>
</feature>
<comment type="caution">
    <text evidence="1">The sequence shown here is derived from an EMBL/GenBank/DDBJ whole genome shotgun (WGS) entry which is preliminary data.</text>
</comment>
<reference evidence="1" key="1">
    <citation type="journal article" date="2014" name="Front. Microbiol.">
        <title>High frequency of phylogenetically diverse reductive dehalogenase-homologous genes in deep subseafloor sedimentary metagenomes.</title>
        <authorList>
            <person name="Kawai M."/>
            <person name="Futagami T."/>
            <person name="Toyoda A."/>
            <person name="Takaki Y."/>
            <person name="Nishi S."/>
            <person name="Hori S."/>
            <person name="Arai W."/>
            <person name="Tsubouchi T."/>
            <person name="Morono Y."/>
            <person name="Uchiyama I."/>
            <person name="Ito T."/>
            <person name="Fujiyama A."/>
            <person name="Inagaki F."/>
            <person name="Takami H."/>
        </authorList>
    </citation>
    <scope>NUCLEOTIDE SEQUENCE</scope>
    <source>
        <strain evidence="1">Expedition CK06-06</strain>
    </source>
</reference>
<dbReference type="AlphaFoldDB" id="X1ERK1"/>
<proteinExistence type="predicted"/>
<feature type="non-terminal residue" evidence="1">
    <location>
        <position position="381"/>
    </location>
</feature>
<gene>
    <name evidence="1" type="ORF">S03H2_15802</name>
</gene>
<sequence>QYYFGLELTSNFDIDGIRSVGKPYFYSLSVQGFPAGKYKEDYCSIQTSSSGDFEPTPTIYTLNIDEDYTLDYDENGTAYILFFRPVANLSSYTDSQNKIMIDYRVNHEFIQDYDYYIKENPKDPYTSQIEWDYSYTDYDTFHVHPDFADETYFTVEYSALEWEIFNAQYIHDGEDAFIFQPREYYNLSILYTGEVSTDEFSVQYIVPADQYEEDYILFKRIFVLAQLGTDEETMKVFEIPNYESTSYLYQNAPDSYNYTIAFNEIETYIQNTYNPSYQLVKNSYIYVLAKYDSVLLRYPMGHTPFNYEYLGENHDAYQIALYIDGVLTTYSNESEFHDYVLKIEDNYIYFNNKSSGQPGYIAPQSEIKLQYKFKLQPGLLD</sequence>
<name>X1ERK1_9ZZZZ</name>